<comment type="similarity">
    <text evidence="1 2">Belongs to the calycin superfamily. Lipocalin family.</text>
</comment>
<dbReference type="InterPro" id="IPR047202">
    <property type="entry name" value="Lipocalin_Blc-like_dom"/>
</dbReference>
<evidence type="ECO:0000313" key="5">
    <source>
        <dbReference type="Proteomes" id="UP000295765"/>
    </source>
</evidence>
<dbReference type="InterPro" id="IPR002446">
    <property type="entry name" value="Lipocalin_bac"/>
</dbReference>
<comment type="subunit">
    <text evidence="2">Homodimer.</text>
</comment>
<comment type="subcellular location">
    <subcellularLocation>
        <location evidence="2">Cell outer membrane</location>
    </subcellularLocation>
</comment>
<evidence type="ECO:0000313" key="4">
    <source>
        <dbReference type="EMBL" id="TCO82681.1"/>
    </source>
</evidence>
<proteinExistence type="inferred from homology"/>
<keyword evidence="2" id="KW-0732">Signal</keyword>
<dbReference type="GO" id="GO:0006950">
    <property type="term" value="P:response to stress"/>
    <property type="evidence" value="ECO:0007669"/>
    <property type="project" value="UniProtKB-ARBA"/>
</dbReference>
<dbReference type="CDD" id="cd19438">
    <property type="entry name" value="lipocalin_Blc-like"/>
    <property type="match status" value="1"/>
</dbReference>
<evidence type="ECO:0000256" key="1">
    <source>
        <dbReference type="ARBA" id="ARBA00006889"/>
    </source>
</evidence>
<dbReference type="InterPro" id="IPR012674">
    <property type="entry name" value="Calycin"/>
</dbReference>
<dbReference type="InterPro" id="IPR022271">
    <property type="entry name" value="Lipocalin_ApoD"/>
</dbReference>
<dbReference type="PANTHER" id="PTHR10612">
    <property type="entry name" value="APOLIPOPROTEIN D"/>
    <property type="match status" value="1"/>
</dbReference>
<dbReference type="PRINTS" id="PR01171">
    <property type="entry name" value="BCTLIPOCALIN"/>
</dbReference>
<dbReference type="InterPro" id="IPR022272">
    <property type="entry name" value="Lipocalin_CS"/>
</dbReference>
<evidence type="ECO:0000259" key="3">
    <source>
        <dbReference type="Pfam" id="PF08212"/>
    </source>
</evidence>
<organism evidence="4 5">
    <name type="scientific">Plasticicumulans lactativorans</name>
    <dbReference type="NCBI Taxonomy" id="1133106"/>
    <lineage>
        <taxon>Bacteria</taxon>
        <taxon>Pseudomonadati</taxon>
        <taxon>Pseudomonadota</taxon>
        <taxon>Gammaproteobacteria</taxon>
        <taxon>Candidatus Competibacteraceae</taxon>
        <taxon>Plasticicumulans</taxon>
    </lineage>
</organism>
<keyword evidence="2" id="KW-0998">Cell outer membrane</keyword>
<protein>
    <recommendedName>
        <fullName evidence="2">Outer membrane lipoprotein Blc</fullName>
    </recommendedName>
</protein>
<keyword evidence="5" id="KW-1185">Reference proteome</keyword>
<dbReference type="Gene3D" id="2.40.128.20">
    <property type="match status" value="1"/>
</dbReference>
<accession>A0A4R2LHS1</accession>
<dbReference type="PIRSF" id="PIRSF036893">
    <property type="entry name" value="Lipocalin_ApoD"/>
    <property type="match status" value="1"/>
</dbReference>
<comment type="function">
    <text evidence="2">Involved in the storage or transport of lipids necessary for membrane maintenance under stressful conditions. Displays a binding preference for lysophospholipids.</text>
</comment>
<dbReference type="GO" id="GO:0008289">
    <property type="term" value="F:lipid binding"/>
    <property type="evidence" value="ECO:0007669"/>
    <property type="project" value="UniProtKB-UniRule"/>
</dbReference>
<evidence type="ECO:0000256" key="2">
    <source>
        <dbReference type="PIRNR" id="PIRNR036893"/>
    </source>
</evidence>
<dbReference type="Pfam" id="PF08212">
    <property type="entry name" value="Lipocalin_2"/>
    <property type="match status" value="1"/>
</dbReference>
<dbReference type="SUPFAM" id="SSF50814">
    <property type="entry name" value="Lipocalins"/>
    <property type="match status" value="1"/>
</dbReference>
<dbReference type="GO" id="GO:0009279">
    <property type="term" value="C:cell outer membrane"/>
    <property type="evidence" value="ECO:0007669"/>
    <property type="project" value="UniProtKB-SubCell"/>
</dbReference>
<feature type="signal peptide" evidence="2">
    <location>
        <begin position="1"/>
        <end position="19"/>
    </location>
</feature>
<feature type="chain" id="PRO_5021061643" description="Outer membrane lipoprotein Blc" evidence="2">
    <location>
        <begin position="20"/>
        <end position="182"/>
    </location>
</feature>
<dbReference type="PANTHER" id="PTHR10612:SF34">
    <property type="entry name" value="APOLIPOPROTEIN D"/>
    <property type="match status" value="1"/>
</dbReference>
<keyword evidence="2" id="KW-0446">Lipid-binding</keyword>
<keyword evidence="2 4" id="KW-0449">Lipoprotein</keyword>
<dbReference type="OrthoDB" id="9793905at2"/>
<dbReference type="AlphaFoldDB" id="A0A4R2LHS1"/>
<sequence length="182" mass="20268">MKARLAAALLALASLTAQAEEPLPTVPQVDLARYAGRWYEIARLPMYWQRDCVAEVSADYALREDGAIAVHNRCRVADGRYIEADGVARVADPAAGNARLQVRFAPSWLGFLPFIWGDYWILALDPDYQWALVGEPGREYLWILARTPELDAAIEARLVERAAELGFDVSQLIRPQGDGEGR</sequence>
<gene>
    <name evidence="4" type="ORF">EV699_10473</name>
</gene>
<feature type="domain" description="Lipocalin/cytosolic fatty-acid binding" evidence="3">
    <location>
        <begin position="29"/>
        <end position="175"/>
    </location>
</feature>
<dbReference type="InterPro" id="IPR000566">
    <property type="entry name" value="Lipocln_cytosolic_FA-bd_dom"/>
</dbReference>
<name>A0A4R2LHS1_9GAMM</name>
<dbReference type="Proteomes" id="UP000295765">
    <property type="component" value="Unassembled WGS sequence"/>
</dbReference>
<dbReference type="PROSITE" id="PS00213">
    <property type="entry name" value="LIPOCALIN"/>
    <property type="match status" value="1"/>
</dbReference>
<dbReference type="RefSeq" id="WP_132539164.1">
    <property type="nucleotide sequence ID" value="NZ_SLWY01000004.1"/>
</dbReference>
<reference evidence="4 5" key="1">
    <citation type="submission" date="2019-03" db="EMBL/GenBank/DDBJ databases">
        <title>Genomic Encyclopedia of Type Strains, Phase IV (KMG-IV): sequencing the most valuable type-strain genomes for metagenomic binning, comparative biology and taxonomic classification.</title>
        <authorList>
            <person name="Goeker M."/>
        </authorList>
    </citation>
    <scope>NUCLEOTIDE SEQUENCE [LARGE SCALE GENOMIC DNA]</scope>
    <source>
        <strain evidence="4 5">DSM 25287</strain>
    </source>
</reference>
<comment type="caution">
    <text evidence="4">The sequence shown here is derived from an EMBL/GenBank/DDBJ whole genome shotgun (WGS) entry which is preliminary data.</text>
</comment>
<keyword evidence="2" id="KW-0472">Membrane</keyword>
<dbReference type="EMBL" id="SLWY01000004">
    <property type="protein sequence ID" value="TCO82681.1"/>
    <property type="molecule type" value="Genomic_DNA"/>
</dbReference>